<dbReference type="RefSeq" id="WP_250927325.1">
    <property type="nucleotide sequence ID" value="NZ_JAMQBK010000012.1"/>
</dbReference>
<dbReference type="EMBL" id="JAMQBK010000012">
    <property type="protein sequence ID" value="MCM2369655.1"/>
    <property type="molecule type" value="Genomic_DNA"/>
</dbReference>
<name>A0ABT0TYP8_9BACT</name>
<sequence length="99" mass="10939">MTIESSRQRLIDAHPSLGQIDRVLLVAELLKQSRRDLTADEITDDVETIRGSEAGIPVSAILEYLESIGLASELDGQWRFCDIESTTHTIVDSLSASLR</sequence>
<evidence type="ECO:0008006" key="3">
    <source>
        <dbReference type="Google" id="ProtNLM"/>
    </source>
</evidence>
<accession>A0ABT0TYP8</accession>
<comment type="caution">
    <text evidence="1">The sequence shown here is derived from an EMBL/GenBank/DDBJ whole genome shotgun (WGS) entry which is preliminary data.</text>
</comment>
<evidence type="ECO:0000313" key="2">
    <source>
        <dbReference type="Proteomes" id="UP001202961"/>
    </source>
</evidence>
<organism evidence="1 2">
    <name type="scientific">Aporhodopirellula aestuarii</name>
    <dbReference type="NCBI Taxonomy" id="2950107"/>
    <lineage>
        <taxon>Bacteria</taxon>
        <taxon>Pseudomonadati</taxon>
        <taxon>Planctomycetota</taxon>
        <taxon>Planctomycetia</taxon>
        <taxon>Pirellulales</taxon>
        <taxon>Pirellulaceae</taxon>
        <taxon>Aporhodopirellula</taxon>
    </lineage>
</organism>
<evidence type="ECO:0000313" key="1">
    <source>
        <dbReference type="EMBL" id="MCM2369655.1"/>
    </source>
</evidence>
<dbReference type="Proteomes" id="UP001202961">
    <property type="component" value="Unassembled WGS sequence"/>
</dbReference>
<protein>
    <recommendedName>
        <fullName evidence="3">Transcriptional regulator</fullName>
    </recommendedName>
</protein>
<keyword evidence="2" id="KW-1185">Reference proteome</keyword>
<proteinExistence type="predicted"/>
<gene>
    <name evidence="1" type="ORF">NB063_03355</name>
</gene>
<reference evidence="1 2" key="1">
    <citation type="journal article" date="2022" name="Syst. Appl. Microbiol.">
        <title>Rhodopirellula aestuarii sp. nov., a novel member of the genus Rhodopirellula isolated from brackish sediments collected in the Tagus River estuary, Portugal.</title>
        <authorList>
            <person name="Vitorino I.R."/>
            <person name="Klimek D."/>
            <person name="Calusinska M."/>
            <person name="Lobo-da-Cunha A."/>
            <person name="Vasconcelos V."/>
            <person name="Lage O.M."/>
        </authorList>
    </citation>
    <scope>NUCLEOTIDE SEQUENCE [LARGE SCALE GENOMIC DNA]</scope>
    <source>
        <strain evidence="1 2">ICT_H3.1</strain>
    </source>
</reference>